<dbReference type="EMBL" id="MOXJ01000005">
    <property type="protein sequence ID" value="PDO11086.1"/>
    <property type="molecule type" value="Genomic_DNA"/>
</dbReference>
<feature type="transmembrane region" description="Helical" evidence="1">
    <location>
        <begin position="76"/>
        <end position="97"/>
    </location>
</feature>
<evidence type="ECO:0000313" key="2">
    <source>
        <dbReference type="EMBL" id="PDO11086.1"/>
    </source>
</evidence>
<organism evidence="2 3">
    <name type="scientific">Candidatus Reconcilbacillus cellulovorans</name>
    <dbReference type="NCBI Taxonomy" id="1906605"/>
    <lineage>
        <taxon>Bacteria</taxon>
        <taxon>Bacillati</taxon>
        <taxon>Bacillota</taxon>
        <taxon>Bacilli</taxon>
        <taxon>Bacillales</taxon>
        <taxon>Paenibacillaceae</taxon>
        <taxon>Candidatus Reconcilbacillus</taxon>
    </lineage>
</organism>
<gene>
    <name evidence="2" type="ORF">BLM47_03565</name>
</gene>
<evidence type="ECO:0000313" key="3">
    <source>
        <dbReference type="Proteomes" id="UP000243688"/>
    </source>
</evidence>
<comment type="caution">
    <text evidence="2">The sequence shown here is derived from an EMBL/GenBank/DDBJ whole genome shotgun (WGS) entry which is preliminary data.</text>
</comment>
<reference evidence="2 3" key="1">
    <citation type="submission" date="2016-12" db="EMBL/GenBank/DDBJ databases">
        <title>Candidatus Reconcilibacillus cellulovorans genome.</title>
        <authorList>
            <person name="Kolinko S."/>
            <person name="Wu Y.-W."/>
            <person name="Tachea F."/>
            <person name="Denzel E."/>
            <person name="Hiras J."/>
            <person name="Baecker N."/>
            <person name="Chan L.J."/>
            <person name="Eichorst S.A."/>
            <person name="Frey D."/>
            <person name="Adams P.D."/>
            <person name="Pray T."/>
            <person name="Tanjore D."/>
            <person name="Petzold C.J."/>
            <person name="Gladden J.M."/>
            <person name="Simmons B.A."/>
            <person name="Singer S.W."/>
        </authorList>
    </citation>
    <scope>NUCLEOTIDE SEQUENCE [LARGE SCALE GENOMIC DNA]</scope>
    <source>
        <strain evidence="2">JTherm</strain>
    </source>
</reference>
<dbReference type="Pfam" id="PF09578">
    <property type="entry name" value="Spore_YabQ"/>
    <property type="match status" value="1"/>
</dbReference>
<name>A0A2A6E2P3_9BACL</name>
<dbReference type="AlphaFoldDB" id="A0A2A6E2P3"/>
<keyword evidence="1" id="KW-0812">Transmembrane</keyword>
<accession>A0A2A6E2P3</accession>
<evidence type="ECO:0008006" key="4">
    <source>
        <dbReference type="Google" id="ProtNLM"/>
    </source>
</evidence>
<evidence type="ECO:0000256" key="1">
    <source>
        <dbReference type="SAM" id="Phobius"/>
    </source>
</evidence>
<keyword evidence="1" id="KW-0472">Membrane</keyword>
<dbReference type="Proteomes" id="UP000243688">
    <property type="component" value="Unassembled WGS sequence"/>
</dbReference>
<proteinExistence type="predicted"/>
<feature type="transmembrane region" description="Helical" evidence="1">
    <location>
        <begin position="103"/>
        <end position="122"/>
    </location>
</feature>
<dbReference type="NCBIfam" id="TIGR02893">
    <property type="entry name" value="spore_yabQ"/>
    <property type="match status" value="1"/>
</dbReference>
<feature type="transmembrane region" description="Helical" evidence="1">
    <location>
        <begin position="52"/>
        <end position="69"/>
    </location>
</feature>
<feature type="transmembrane region" description="Helical" evidence="1">
    <location>
        <begin position="7"/>
        <end position="32"/>
    </location>
</feature>
<sequence length="131" mass="13734">MGEVVPVTLGVQFAVMLAMIGCGAGLAAWLDIGRLAARRLGAPRAATAMLDAALWTVAAAPVFAALYFVNGGEIRVYVWLALGIGWCLYFSLFAGIVRRSVSAALSAVAAVLRAMSAVARIARFHKPRKTG</sequence>
<protein>
    <recommendedName>
        <fullName evidence="4">Spore cortex biosynthesis protein YabQ</fullName>
    </recommendedName>
</protein>
<dbReference type="InterPro" id="IPR019074">
    <property type="entry name" value="YabQ"/>
</dbReference>
<keyword evidence="1" id="KW-1133">Transmembrane helix</keyword>